<accession>A0A2K3KNE7</accession>
<evidence type="ECO:0000313" key="2">
    <source>
        <dbReference type="Proteomes" id="UP000236291"/>
    </source>
</evidence>
<gene>
    <name evidence="1" type="ORF">L195_g055839</name>
</gene>
<reference evidence="1 2" key="1">
    <citation type="journal article" date="2014" name="Am. J. Bot.">
        <title>Genome assembly and annotation for red clover (Trifolium pratense; Fabaceae).</title>
        <authorList>
            <person name="Istvanek J."/>
            <person name="Jaros M."/>
            <person name="Krenek A."/>
            <person name="Repkova J."/>
        </authorList>
    </citation>
    <scope>NUCLEOTIDE SEQUENCE [LARGE SCALE GENOMIC DNA]</scope>
    <source>
        <strain evidence="2">cv. Tatra</strain>
        <tissue evidence="1">Young leaves</tissue>
    </source>
</reference>
<dbReference type="Proteomes" id="UP000236291">
    <property type="component" value="Unassembled WGS sequence"/>
</dbReference>
<evidence type="ECO:0000313" key="1">
    <source>
        <dbReference type="EMBL" id="PNX67831.1"/>
    </source>
</evidence>
<organism evidence="1 2">
    <name type="scientific">Trifolium pratense</name>
    <name type="common">Red clover</name>
    <dbReference type="NCBI Taxonomy" id="57577"/>
    <lineage>
        <taxon>Eukaryota</taxon>
        <taxon>Viridiplantae</taxon>
        <taxon>Streptophyta</taxon>
        <taxon>Embryophyta</taxon>
        <taxon>Tracheophyta</taxon>
        <taxon>Spermatophyta</taxon>
        <taxon>Magnoliopsida</taxon>
        <taxon>eudicotyledons</taxon>
        <taxon>Gunneridae</taxon>
        <taxon>Pentapetalae</taxon>
        <taxon>rosids</taxon>
        <taxon>fabids</taxon>
        <taxon>Fabales</taxon>
        <taxon>Fabaceae</taxon>
        <taxon>Papilionoideae</taxon>
        <taxon>50 kb inversion clade</taxon>
        <taxon>NPAAA clade</taxon>
        <taxon>Hologalegina</taxon>
        <taxon>IRL clade</taxon>
        <taxon>Trifolieae</taxon>
        <taxon>Trifolium</taxon>
    </lineage>
</organism>
<dbReference type="AlphaFoldDB" id="A0A2K3KNE7"/>
<feature type="non-terminal residue" evidence="1">
    <location>
        <position position="61"/>
    </location>
</feature>
<reference evidence="1 2" key="2">
    <citation type="journal article" date="2017" name="Front. Plant Sci.">
        <title>Gene Classification and Mining of Molecular Markers Useful in Red Clover (Trifolium pratense) Breeding.</title>
        <authorList>
            <person name="Istvanek J."/>
            <person name="Dluhosova J."/>
            <person name="Dluhos P."/>
            <person name="Patkova L."/>
            <person name="Nedelnik J."/>
            <person name="Repkova J."/>
        </authorList>
    </citation>
    <scope>NUCLEOTIDE SEQUENCE [LARGE SCALE GENOMIC DNA]</scope>
    <source>
        <strain evidence="2">cv. Tatra</strain>
        <tissue evidence="1">Young leaves</tissue>
    </source>
</reference>
<name>A0A2K3KNE7_TRIPR</name>
<sequence length="61" mass="7093">MCNVHHVLHHHLLRVFAADPDKCSNKVCWNPYDARKEVSVKADEMEMATTIGSMLKEWKLK</sequence>
<dbReference type="EMBL" id="ASHM01103302">
    <property type="protein sequence ID" value="PNX67831.1"/>
    <property type="molecule type" value="Genomic_DNA"/>
</dbReference>
<comment type="caution">
    <text evidence="1">The sequence shown here is derived from an EMBL/GenBank/DDBJ whole genome shotgun (WGS) entry which is preliminary data.</text>
</comment>
<proteinExistence type="predicted"/>
<protein>
    <submittedName>
        <fullName evidence="1">Uncharacterized protein</fullName>
    </submittedName>
</protein>